<dbReference type="GO" id="GO:0008168">
    <property type="term" value="F:methyltransferase activity"/>
    <property type="evidence" value="ECO:0007669"/>
    <property type="project" value="UniProtKB-KW"/>
</dbReference>
<dbReference type="GO" id="GO:0032259">
    <property type="term" value="P:methylation"/>
    <property type="evidence" value="ECO:0007669"/>
    <property type="project" value="UniProtKB-KW"/>
</dbReference>
<dbReference type="InterPro" id="IPR006223">
    <property type="entry name" value="GcvT"/>
</dbReference>
<dbReference type="InterPro" id="IPR006222">
    <property type="entry name" value="GCVT_N"/>
</dbReference>
<feature type="domain" description="GCVT N-terminal" evidence="9">
    <location>
        <begin position="19"/>
        <end position="270"/>
    </location>
</feature>
<dbReference type="InterPro" id="IPR029043">
    <property type="entry name" value="GcvT/YgfZ_C"/>
</dbReference>
<dbReference type="Proteomes" id="UP000501830">
    <property type="component" value="Chromosome"/>
</dbReference>
<dbReference type="PANTHER" id="PTHR43757">
    <property type="entry name" value="AMINOMETHYLTRANSFERASE"/>
    <property type="match status" value="1"/>
</dbReference>
<evidence type="ECO:0000256" key="1">
    <source>
        <dbReference type="ARBA" id="ARBA00008609"/>
    </source>
</evidence>
<dbReference type="SUPFAM" id="SSF103025">
    <property type="entry name" value="Folate-binding domain"/>
    <property type="match status" value="1"/>
</dbReference>
<comment type="subunit">
    <text evidence="7">The glycine cleavage system is composed of four proteins: P, T, L and H.</text>
</comment>
<comment type="similarity">
    <text evidence="1 7">Belongs to the GcvT family.</text>
</comment>
<dbReference type="FunFam" id="3.30.70.1400:FF:000001">
    <property type="entry name" value="Aminomethyltransferase"/>
    <property type="match status" value="1"/>
</dbReference>
<evidence type="ECO:0000256" key="5">
    <source>
        <dbReference type="ARBA" id="ARBA00031395"/>
    </source>
</evidence>
<keyword evidence="11" id="KW-0489">Methyltransferase</keyword>
<comment type="function">
    <text evidence="7">The glycine cleavage system catalyzes the degradation of glycine.</text>
</comment>
<evidence type="ECO:0000256" key="8">
    <source>
        <dbReference type="PIRSR" id="PIRSR006487-1"/>
    </source>
</evidence>
<dbReference type="PANTHER" id="PTHR43757:SF2">
    <property type="entry name" value="AMINOMETHYLTRANSFERASE, MITOCHONDRIAL"/>
    <property type="match status" value="1"/>
</dbReference>
<sequence>MSREGEVVGDLKKTPLFGFYQNQKVKLVDFGGWAMPIQFNGIIKEHQAVRNEVGIFDCSHMGEIEVTGPDSEQYLNRLVTNNVSKMTNNSVQYNVFCSETGGAIDDVMIYRFDASKYWVVSNASNTEKVWDWMQKQHKNEEIKLENISAAIGLIAIQGPQAQSVLQQIASVDLDTIKRHKFEQKIELNSSKNTLISRTGYTGEDGFELYLPAAETERVWQLLLELGAMPCGLGSRDTLRLEAGLPLYGQDMSADISPIMAGVGFAVKTKKSTSFIGQEALRLQREEGVTQKIVGFEMLERGIPRHDYQVLSEDGTEIGVVTSGTQSPSLQKGIGMALIAVEYSEIGTPIQILARNKKIAAKVVTKPFYKKA</sequence>
<evidence type="ECO:0000256" key="2">
    <source>
        <dbReference type="ARBA" id="ARBA00012616"/>
    </source>
</evidence>
<gene>
    <name evidence="7 11" type="primary">gcvT</name>
    <name evidence="11" type="ORF">G7058_10235</name>
</gene>
<evidence type="ECO:0000259" key="9">
    <source>
        <dbReference type="Pfam" id="PF01571"/>
    </source>
</evidence>
<dbReference type="InterPro" id="IPR022903">
    <property type="entry name" value="GcvT_bac"/>
</dbReference>
<evidence type="ECO:0000313" key="11">
    <source>
        <dbReference type="EMBL" id="QIK52392.1"/>
    </source>
</evidence>
<keyword evidence="3 7" id="KW-0032">Aminotransferase</keyword>
<dbReference type="Gene3D" id="4.10.1250.10">
    <property type="entry name" value="Aminomethyltransferase fragment"/>
    <property type="match status" value="1"/>
</dbReference>
<dbReference type="GO" id="GO:0005829">
    <property type="term" value="C:cytosol"/>
    <property type="evidence" value="ECO:0007669"/>
    <property type="project" value="TreeGrafter"/>
</dbReference>
<evidence type="ECO:0000259" key="10">
    <source>
        <dbReference type="Pfam" id="PF08669"/>
    </source>
</evidence>
<dbReference type="FunFam" id="4.10.1250.10:FF:000001">
    <property type="entry name" value="Aminomethyltransferase"/>
    <property type="match status" value="1"/>
</dbReference>
<dbReference type="HAMAP" id="MF_00259">
    <property type="entry name" value="GcvT"/>
    <property type="match status" value="1"/>
</dbReference>
<dbReference type="EC" id="2.1.2.10" evidence="2 7"/>
<dbReference type="GO" id="GO:0005960">
    <property type="term" value="C:glycine cleavage complex"/>
    <property type="evidence" value="ECO:0007669"/>
    <property type="project" value="InterPro"/>
</dbReference>
<proteinExistence type="inferred from homology"/>
<dbReference type="AlphaFoldDB" id="A0A6G7WJH4"/>
<dbReference type="RefSeq" id="WP_166063432.1">
    <property type="nucleotide sequence ID" value="NZ_CP049889.1"/>
</dbReference>
<evidence type="ECO:0000256" key="4">
    <source>
        <dbReference type="ARBA" id="ARBA00022679"/>
    </source>
</evidence>
<dbReference type="GeneID" id="94553663"/>
<keyword evidence="12" id="KW-1185">Reference proteome</keyword>
<dbReference type="FunFam" id="2.40.30.110:FF:000003">
    <property type="entry name" value="Aminomethyltransferase"/>
    <property type="match status" value="1"/>
</dbReference>
<dbReference type="InterPro" id="IPR013977">
    <property type="entry name" value="GcvT_C"/>
</dbReference>
<dbReference type="NCBIfam" id="TIGR00528">
    <property type="entry name" value="gcvT"/>
    <property type="match status" value="1"/>
</dbReference>
<dbReference type="SUPFAM" id="SSF101790">
    <property type="entry name" value="Aminomethyltransferase beta-barrel domain"/>
    <property type="match status" value="1"/>
</dbReference>
<dbReference type="GO" id="GO:0019464">
    <property type="term" value="P:glycine decarboxylation via glycine cleavage system"/>
    <property type="evidence" value="ECO:0007669"/>
    <property type="project" value="UniProtKB-UniRule"/>
</dbReference>
<evidence type="ECO:0000313" key="12">
    <source>
        <dbReference type="Proteomes" id="UP000501830"/>
    </source>
</evidence>
<dbReference type="Pfam" id="PF08669">
    <property type="entry name" value="GCV_T_C"/>
    <property type="match status" value="1"/>
</dbReference>
<dbReference type="Pfam" id="PF01571">
    <property type="entry name" value="GCV_T"/>
    <property type="match status" value="1"/>
</dbReference>
<organism evidence="11 12">
    <name type="scientific">Jeotgalibaca porci</name>
    <dbReference type="NCBI Taxonomy" id="1868793"/>
    <lineage>
        <taxon>Bacteria</taxon>
        <taxon>Bacillati</taxon>
        <taxon>Bacillota</taxon>
        <taxon>Bacilli</taxon>
        <taxon>Lactobacillales</taxon>
        <taxon>Carnobacteriaceae</taxon>
        <taxon>Jeotgalibaca</taxon>
    </lineage>
</organism>
<dbReference type="NCBIfam" id="NF001567">
    <property type="entry name" value="PRK00389.1"/>
    <property type="match status" value="1"/>
</dbReference>
<dbReference type="Gene3D" id="3.30.70.1400">
    <property type="entry name" value="Aminomethyltransferase beta-barrel domains"/>
    <property type="match status" value="1"/>
</dbReference>
<dbReference type="GO" id="GO:0008483">
    <property type="term" value="F:transaminase activity"/>
    <property type="evidence" value="ECO:0007669"/>
    <property type="project" value="UniProtKB-KW"/>
</dbReference>
<dbReference type="Gene3D" id="3.30.1360.120">
    <property type="entry name" value="Probable tRNA modification gtpase trme, domain 1"/>
    <property type="match status" value="1"/>
</dbReference>
<protein>
    <recommendedName>
        <fullName evidence="2 7">Aminomethyltransferase</fullName>
        <ecNumber evidence="2 7">2.1.2.10</ecNumber>
    </recommendedName>
    <alternativeName>
        <fullName evidence="5 7">Glycine cleavage system T protein</fullName>
    </alternativeName>
</protein>
<evidence type="ECO:0000256" key="3">
    <source>
        <dbReference type="ARBA" id="ARBA00022576"/>
    </source>
</evidence>
<dbReference type="InterPro" id="IPR028896">
    <property type="entry name" value="GcvT/YgfZ/DmdA"/>
</dbReference>
<dbReference type="PIRSF" id="PIRSF006487">
    <property type="entry name" value="GcvT"/>
    <property type="match status" value="1"/>
</dbReference>
<dbReference type="Gene3D" id="2.40.30.110">
    <property type="entry name" value="Aminomethyltransferase beta-barrel domains"/>
    <property type="match status" value="1"/>
</dbReference>
<dbReference type="EMBL" id="CP049889">
    <property type="protein sequence ID" value="QIK52392.1"/>
    <property type="molecule type" value="Genomic_DNA"/>
</dbReference>
<evidence type="ECO:0000256" key="6">
    <source>
        <dbReference type="ARBA" id="ARBA00047665"/>
    </source>
</evidence>
<keyword evidence="4 7" id="KW-0808">Transferase</keyword>
<feature type="domain" description="Aminomethyltransferase C-terminal" evidence="10">
    <location>
        <begin position="291"/>
        <end position="369"/>
    </location>
</feature>
<comment type="catalytic activity">
    <reaction evidence="6 7">
        <text>N(6)-[(R)-S(8)-aminomethyldihydrolipoyl]-L-lysyl-[protein] + (6S)-5,6,7,8-tetrahydrofolate = N(6)-[(R)-dihydrolipoyl]-L-lysyl-[protein] + (6R)-5,10-methylene-5,6,7,8-tetrahydrofolate + NH4(+)</text>
        <dbReference type="Rhea" id="RHEA:16945"/>
        <dbReference type="Rhea" id="RHEA-COMP:10475"/>
        <dbReference type="Rhea" id="RHEA-COMP:10492"/>
        <dbReference type="ChEBI" id="CHEBI:15636"/>
        <dbReference type="ChEBI" id="CHEBI:28938"/>
        <dbReference type="ChEBI" id="CHEBI:57453"/>
        <dbReference type="ChEBI" id="CHEBI:83100"/>
        <dbReference type="ChEBI" id="CHEBI:83143"/>
        <dbReference type="EC" id="2.1.2.10"/>
    </reaction>
</comment>
<reference evidence="11 12" key="1">
    <citation type="journal article" date="2017" name="Int. J. Syst. Evol. Microbiol.">
        <title>Jeotgalibaca porci sp. nov. and Jeotgalibaca arthritidis sp. nov., isolated from pigs, and emended description of the genus Jeotgalibaca.</title>
        <authorList>
            <person name="Zamora L."/>
            <person name="Perez-Sancho M."/>
            <person name="Dominguez L."/>
            <person name="Fernandez-Garayzabal J.F."/>
            <person name="Vela A.I."/>
        </authorList>
    </citation>
    <scope>NUCLEOTIDE SEQUENCE [LARGE SCALE GENOMIC DNA]</scope>
    <source>
        <strain evidence="11 12">CCUG 69148</strain>
    </source>
</reference>
<dbReference type="KEGG" id="jpo:G7058_10235"/>
<feature type="binding site" evidence="8">
    <location>
        <position position="207"/>
    </location>
    <ligand>
        <name>substrate</name>
    </ligand>
</feature>
<dbReference type="GO" id="GO:0004047">
    <property type="term" value="F:aminomethyltransferase activity"/>
    <property type="evidence" value="ECO:0007669"/>
    <property type="project" value="UniProtKB-UniRule"/>
</dbReference>
<name>A0A6G7WJH4_9LACT</name>
<accession>A0A6G7WJH4</accession>
<evidence type="ECO:0000256" key="7">
    <source>
        <dbReference type="HAMAP-Rule" id="MF_00259"/>
    </source>
</evidence>
<dbReference type="InterPro" id="IPR027266">
    <property type="entry name" value="TrmE/GcvT-like"/>
</dbReference>